<comment type="caution">
    <text evidence="2">The sequence shown here is derived from an EMBL/GenBank/DDBJ whole genome shotgun (WGS) entry which is preliminary data.</text>
</comment>
<gene>
    <name evidence="2" type="ORF">CONPUDRAFT_51617</name>
</gene>
<dbReference type="AlphaFoldDB" id="A0A5M3MYF5"/>
<dbReference type="RefSeq" id="XP_007765367.1">
    <property type="nucleotide sequence ID" value="XM_007767177.1"/>
</dbReference>
<evidence type="ECO:0000313" key="3">
    <source>
        <dbReference type="Proteomes" id="UP000053558"/>
    </source>
</evidence>
<sequence length="253" mass="28737">MSDLVSRIQPFLEPAQALLQRHPRTIASTTLAAVLLPWFVDNYRKWRDLGGLGLPNYVGWPMALLAKPFGRETTSTGMYDANPIKGSWLKDPDTIPERRGDRPITGWHFVPHRQLNRIPTEDIKKRLKEIFDKHAKANSDLVEVTISPHEQAHDGLVIASARATPHAVAKHALREIAHFHHVKDYSMHMVLAPQDCKLLIERGWAERHPISGTIALPQEYLFVYAPRNEEELDVVERILVAAIGYMTDSRTVN</sequence>
<dbReference type="OMA" id="NHHLVKF"/>
<dbReference type="InterPro" id="IPR048273">
    <property type="entry name" value="Luciferase"/>
</dbReference>
<evidence type="ECO:0000259" key="1">
    <source>
        <dbReference type="Pfam" id="PF17648"/>
    </source>
</evidence>
<dbReference type="InterPro" id="IPR040841">
    <property type="entry name" value="Luciferase_dom"/>
</dbReference>
<organism evidence="2 3">
    <name type="scientific">Coniophora puteana (strain RWD-64-598)</name>
    <name type="common">Brown rot fungus</name>
    <dbReference type="NCBI Taxonomy" id="741705"/>
    <lineage>
        <taxon>Eukaryota</taxon>
        <taxon>Fungi</taxon>
        <taxon>Dikarya</taxon>
        <taxon>Basidiomycota</taxon>
        <taxon>Agaricomycotina</taxon>
        <taxon>Agaricomycetes</taxon>
        <taxon>Agaricomycetidae</taxon>
        <taxon>Boletales</taxon>
        <taxon>Coniophorineae</taxon>
        <taxon>Coniophoraceae</taxon>
        <taxon>Coniophora</taxon>
    </lineage>
</organism>
<dbReference type="PANTHER" id="PTHR38695">
    <property type="entry name" value="AMINO ACID PERMEASE_ SLC12A DOMAIN-CONTAINING PROTEIN"/>
    <property type="match status" value="1"/>
</dbReference>
<evidence type="ECO:0000313" key="2">
    <source>
        <dbReference type="EMBL" id="EIW84086.1"/>
    </source>
</evidence>
<dbReference type="OrthoDB" id="5358398at2759"/>
<feature type="domain" description="Luciferase" evidence="1">
    <location>
        <begin position="174"/>
        <end position="242"/>
    </location>
</feature>
<dbReference type="KEGG" id="cput:CONPUDRAFT_51617"/>
<reference evidence="3" key="1">
    <citation type="journal article" date="2012" name="Science">
        <title>The Paleozoic origin of enzymatic lignin decomposition reconstructed from 31 fungal genomes.</title>
        <authorList>
            <person name="Floudas D."/>
            <person name="Binder M."/>
            <person name="Riley R."/>
            <person name="Barry K."/>
            <person name="Blanchette R.A."/>
            <person name="Henrissat B."/>
            <person name="Martinez A.T."/>
            <person name="Otillar R."/>
            <person name="Spatafora J.W."/>
            <person name="Yadav J.S."/>
            <person name="Aerts A."/>
            <person name="Benoit I."/>
            <person name="Boyd A."/>
            <person name="Carlson A."/>
            <person name="Copeland A."/>
            <person name="Coutinho P.M."/>
            <person name="de Vries R.P."/>
            <person name="Ferreira P."/>
            <person name="Findley K."/>
            <person name="Foster B."/>
            <person name="Gaskell J."/>
            <person name="Glotzer D."/>
            <person name="Gorecki P."/>
            <person name="Heitman J."/>
            <person name="Hesse C."/>
            <person name="Hori C."/>
            <person name="Igarashi K."/>
            <person name="Jurgens J.A."/>
            <person name="Kallen N."/>
            <person name="Kersten P."/>
            <person name="Kohler A."/>
            <person name="Kuees U."/>
            <person name="Kumar T.K.A."/>
            <person name="Kuo A."/>
            <person name="LaButti K."/>
            <person name="Larrondo L.F."/>
            <person name="Lindquist E."/>
            <person name="Ling A."/>
            <person name="Lombard V."/>
            <person name="Lucas S."/>
            <person name="Lundell T."/>
            <person name="Martin R."/>
            <person name="McLaughlin D.J."/>
            <person name="Morgenstern I."/>
            <person name="Morin E."/>
            <person name="Murat C."/>
            <person name="Nagy L.G."/>
            <person name="Nolan M."/>
            <person name="Ohm R.A."/>
            <person name="Patyshakuliyeva A."/>
            <person name="Rokas A."/>
            <person name="Ruiz-Duenas F.J."/>
            <person name="Sabat G."/>
            <person name="Salamov A."/>
            <person name="Samejima M."/>
            <person name="Schmutz J."/>
            <person name="Slot J.C."/>
            <person name="St John F."/>
            <person name="Stenlid J."/>
            <person name="Sun H."/>
            <person name="Sun S."/>
            <person name="Syed K."/>
            <person name="Tsang A."/>
            <person name="Wiebenga A."/>
            <person name="Young D."/>
            <person name="Pisabarro A."/>
            <person name="Eastwood D.C."/>
            <person name="Martin F."/>
            <person name="Cullen D."/>
            <person name="Grigoriev I.V."/>
            <person name="Hibbett D.S."/>
        </authorList>
    </citation>
    <scope>NUCLEOTIDE SEQUENCE [LARGE SCALE GENOMIC DNA]</scope>
    <source>
        <strain evidence="3">RWD-64-598 SS2</strain>
    </source>
</reference>
<dbReference type="EMBL" id="JH711575">
    <property type="protein sequence ID" value="EIW84086.1"/>
    <property type="molecule type" value="Genomic_DNA"/>
</dbReference>
<name>A0A5M3MYF5_CONPW</name>
<dbReference type="Proteomes" id="UP000053558">
    <property type="component" value="Unassembled WGS sequence"/>
</dbReference>
<dbReference type="PANTHER" id="PTHR38695:SF1">
    <property type="entry name" value="AMINO ACID PERMEASE_ SLC12A DOMAIN-CONTAINING PROTEIN"/>
    <property type="match status" value="1"/>
</dbReference>
<dbReference type="Pfam" id="PF17648">
    <property type="entry name" value="Luciferase"/>
    <property type="match status" value="1"/>
</dbReference>
<keyword evidence="3" id="KW-1185">Reference proteome</keyword>
<protein>
    <recommendedName>
        <fullName evidence="1">Luciferase domain-containing protein</fullName>
    </recommendedName>
</protein>
<accession>A0A5M3MYF5</accession>
<dbReference type="GeneID" id="19207462"/>
<proteinExistence type="predicted"/>